<feature type="transmembrane region" description="Helical" evidence="11">
    <location>
        <begin position="621"/>
        <end position="642"/>
    </location>
</feature>
<sequence>MDRSHRALLLQFLVCMVSHCYPIEFCCGRAYPESPVLELDREFTATCVLSELGKRETRATADDMFWEFKNVRVPKERYSKINDSAISMTVNVTKELQRPLKCQVQTRYPSHNPPVKTVHGLFFTVGYPPEKPDHLSCTLPQSGSGISPTMTCNWVPGERDPILNTNYTLVVDESINKIIHRSAAGKKSGSVTFDTLPLFTELSVIVEVENQLGKVQSEELRVYPENLLKLNPPKDVEVVSEPGFPTSLLVRWEHPIDIEPYSLTLNYSIRYCAVESQVWSQVPPDDSVSNIKSFRLQYLECYTEYVVQVRCMNKNGGHWSAWSQNVTKRTPEDKPSSQPDLWRVITSPEGNSRKRVKLLWKDPVHSNGIILGYNLTIRNVDAIKILELGSGIVEYVLDNVEGRWVIHLRARNSLGLSPPTFLVIPHASPEPSPVTTVTWRSQNRSLYVNWECMGQSPTEFVLEWVHNGTIGWQREPGNSSSAVIKGALEKYKRYNVSVYPVYNWKPGTPLSTAAYVEQGAPTEKPEVTLSNIGKTDVKLEWTAPPEDKLCGFVTKYTVIYRTGNVEKSIVLPPSALSYNLKELYSSSSYKVSVTVSTVAGSLNSHESTFSTLKYASGEIELIVVLTCLGFLFFTVLTLLLGLNNKEMIKKHIWPQVPDPSNSTIANWSPDFPSRPETPKEGSLTDVSVVEVDLFEKKSLGEEDKTSLPLKKDKYLSEEHSSGIGGSSCMSSPRQSVSDSDEGDSGQTTASTVQYSSVVASGYKGQTPGQPPPVFARSESTQPLLGSEEHLDEPSQAPRCPRNPYFRRARVADEAGEAPLSLRQMDIPEHGSLGFCPAEEGSQQTTPAAEGPAGPAPSYMPQRNGYRPQ</sequence>
<feature type="region of interest" description="Disordered" evidence="10">
    <location>
        <begin position="710"/>
        <end position="868"/>
    </location>
</feature>
<evidence type="ECO:0000256" key="1">
    <source>
        <dbReference type="ARBA" id="ARBA00004479"/>
    </source>
</evidence>
<evidence type="ECO:0000256" key="2">
    <source>
        <dbReference type="ARBA" id="ARBA00008921"/>
    </source>
</evidence>
<gene>
    <name evidence="14" type="ORF">COCON_G00168880</name>
</gene>
<evidence type="ECO:0000256" key="4">
    <source>
        <dbReference type="ARBA" id="ARBA00022729"/>
    </source>
</evidence>
<feature type="domain" description="Fibronectin type-III" evidence="13">
    <location>
        <begin position="521"/>
        <end position="617"/>
    </location>
</feature>
<dbReference type="InterPro" id="IPR003961">
    <property type="entry name" value="FN3_dom"/>
</dbReference>
<keyword evidence="15" id="KW-1185">Reference proteome</keyword>
<dbReference type="Pfam" id="PF06328">
    <property type="entry name" value="Lep_receptor_Ig"/>
    <property type="match status" value="1"/>
</dbReference>
<dbReference type="InterPro" id="IPR036116">
    <property type="entry name" value="FN3_sf"/>
</dbReference>
<accession>A0A9Q1D852</accession>
<protein>
    <recommendedName>
        <fullName evidence="13">Fibronectin type-III domain-containing protein</fullName>
    </recommendedName>
</protein>
<keyword evidence="9" id="KW-0325">Glycoprotein</keyword>
<keyword evidence="4 12" id="KW-0732">Signal</keyword>
<dbReference type="InterPro" id="IPR013783">
    <property type="entry name" value="Ig-like_fold"/>
</dbReference>
<organism evidence="14 15">
    <name type="scientific">Conger conger</name>
    <name type="common">Conger eel</name>
    <name type="synonym">Muraena conger</name>
    <dbReference type="NCBI Taxonomy" id="82655"/>
    <lineage>
        <taxon>Eukaryota</taxon>
        <taxon>Metazoa</taxon>
        <taxon>Chordata</taxon>
        <taxon>Craniata</taxon>
        <taxon>Vertebrata</taxon>
        <taxon>Euteleostomi</taxon>
        <taxon>Actinopterygii</taxon>
        <taxon>Neopterygii</taxon>
        <taxon>Teleostei</taxon>
        <taxon>Anguilliformes</taxon>
        <taxon>Congridae</taxon>
        <taxon>Conger</taxon>
    </lineage>
</organism>
<dbReference type="OrthoDB" id="9934532at2759"/>
<evidence type="ECO:0000256" key="3">
    <source>
        <dbReference type="ARBA" id="ARBA00022692"/>
    </source>
</evidence>
<dbReference type="Proteomes" id="UP001152803">
    <property type="component" value="Unassembled WGS sequence"/>
</dbReference>
<dbReference type="EMBL" id="JAFJMO010000012">
    <property type="protein sequence ID" value="KAJ8261165.1"/>
    <property type="molecule type" value="Genomic_DNA"/>
</dbReference>
<feature type="compositionally biased region" description="Low complexity" evidence="10">
    <location>
        <begin position="846"/>
        <end position="856"/>
    </location>
</feature>
<keyword evidence="6 11" id="KW-1133">Transmembrane helix</keyword>
<comment type="caution">
    <text evidence="14">The sequence shown here is derived from an EMBL/GenBank/DDBJ whole genome shotgun (WGS) entry which is preliminary data.</text>
</comment>
<evidence type="ECO:0000313" key="15">
    <source>
        <dbReference type="Proteomes" id="UP001152803"/>
    </source>
</evidence>
<comment type="subcellular location">
    <subcellularLocation>
        <location evidence="1">Membrane</location>
        <topology evidence="1">Single-pass type I membrane protein</topology>
    </subcellularLocation>
</comment>
<feature type="signal peptide" evidence="12">
    <location>
        <begin position="1"/>
        <end position="20"/>
    </location>
</feature>
<dbReference type="AlphaFoldDB" id="A0A9Q1D852"/>
<dbReference type="Pfam" id="PF00041">
    <property type="entry name" value="fn3"/>
    <property type="match status" value="2"/>
</dbReference>
<dbReference type="GO" id="GO:0005886">
    <property type="term" value="C:plasma membrane"/>
    <property type="evidence" value="ECO:0007669"/>
    <property type="project" value="UniProtKB-ARBA"/>
</dbReference>
<dbReference type="InterPro" id="IPR052672">
    <property type="entry name" value="Type1_Cytokine_Rcpt_Type2"/>
</dbReference>
<feature type="region of interest" description="Disordered" evidence="10">
    <location>
        <begin position="663"/>
        <end position="684"/>
    </location>
</feature>
<dbReference type="PANTHER" id="PTHR48423">
    <property type="entry name" value="INTERLEUKIN-27 RECEPTOR SUBUNIT ALPHA"/>
    <property type="match status" value="1"/>
</dbReference>
<dbReference type="PROSITE" id="PS50853">
    <property type="entry name" value="FN3"/>
    <property type="match status" value="3"/>
</dbReference>
<name>A0A9Q1D852_CONCO</name>
<feature type="chain" id="PRO_5040433977" description="Fibronectin type-III domain-containing protein" evidence="12">
    <location>
        <begin position="21"/>
        <end position="868"/>
    </location>
</feature>
<keyword evidence="7 11" id="KW-0472">Membrane</keyword>
<evidence type="ECO:0000256" key="7">
    <source>
        <dbReference type="ARBA" id="ARBA00023136"/>
    </source>
</evidence>
<evidence type="ECO:0000256" key="9">
    <source>
        <dbReference type="ARBA" id="ARBA00023180"/>
    </source>
</evidence>
<evidence type="ECO:0000256" key="12">
    <source>
        <dbReference type="SAM" id="SignalP"/>
    </source>
</evidence>
<evidence type="ECO:0000256" key="6">
    <source>
        <dbReference type="ARBA" id="ARBA00022989"/>
    </source>
</evidence>
<feature type="compositionally biased region" description="Polar residues" evidence="10">
    <location>
        <begin position="744"/>
        <end position="758"/>
    </location>
</feature>
<evidence type="ECO:0000313" key="14">
    <source>
        <dbReference type="EMBL" id="KAJ8261165.1"/>
    </source>
</evidence>
<feature type="compositionally biased region" description="Basic and acidic residues" evidence="10">
    <location>
        <begin position="710"/>
        <end position="720"/>
    </location>
</feature>
<dbReference type="Gene3D" id="2.60.40.10">
    <property type="entry name" value="Immunoglobulins"/>
    <property type="match status" value="6"/>
</dbReference>
<feature type="domain" description="Fibronectin type-III" evidence="13">
    <location>
        <begin position="232"/>
        <end position="333"/>
    </location>
</feature>
<dbReference type="SMART" id="SM00060">
    <property type="entry name" value="FN3"/>
    <property type="match status" value="4"/>
</dbReference>
<keyword evidence="8" id="KW-0675">Receptor</keyword>
<dbReference type="SUPFAM" id="SSF49265">
    <property type="entry name" value="Fibronectin type III"/>
    <property type="match status" value="4"/>
</dbReference>
<dbReference type="CDD" id="cd00063">
    <property type="entry name" value="FN3"/>
    <property type="match status" value="4"/>
</dbReference>
<keyword evidence="5" id="KW-0677">Repeat</keyword>
<proteinExistence type="inferred from homology"/>
<comment type="similarity">
    <text evidence="2">Belongs to the type I cytokine receptor family. Type 2 subfamily.</text>
</comment>
<evidence type="ECO:0000259" key="13">
    <source>
        <dbReference type="PROSITE" id="PS50853"/>
    </source>
</evidence>
<dbReference type="InterPro" id="IPR010457">
    <property type="entry name" value="IgC2-like_lig-bd"/>
</dbReference>
<dbReference type="FunFam" id="2.60.40.10:FF:000524">
    <property type="entry name" value="Interleukin-6 receptor subunit beta"/>
    <property type="match status" value="1"/>
</dbReference>
<feature type="domain" description="Fibronectin type-III" evidence="13">
    <location>
        <begin position="430"/>
        <end position="520"/>
    </location>
</feature>
<evidence type="ECO:0000256" key="11">
    <source>
        <dbReference type="SAM" id="Phobius"/>
    </source>
</evidence>
<reference evidence="14" key="1">
    <citation type="journal article" date="2023" name="Science">
        <title>Genome structures resolve the early diversification of teleost fishes.</title>
        <authorList>
            <person name="Parey E."/>
            <person name="Louis A."/>
            <person name="Montfort J."/>
            <person name="Bouchez O."/>
            <person name="Roques C."/>
            <person name="Iampietro C."/>
            <person name="Lluch J."/>
            <person name="Castinel A."/>
            <person name="Donnadieu C."/>
            <person name="Desvignes T."/>
            <person name="Floi Bucao C."/>
            <person name="Jouanno E."/>
            <person name="Wen M."/>
            <person name="Mejri S."/>
            <person name="Dirks R."/>
            <person name="Jansen H."/>
            <person name="Henkel C."/>
            <person name="Chen W.J."/>
            <person name="Zahm M."/>
            <person name="Cabau C."/>
            <person name="Klopp C."/>
            <person name="Thompson A.W."/>
            <person name="Robinson-Rechavi M."/>
            <person name="Braasch I."/>
            <person name="Lecointre G."/>
            <person name="Bobe J."/>
            <person name="Postlethwait J.H."/>
            <person name="Berthelot C."/>
            <person name="Roest Crollius H."/>
            <person name="Guiguen Y."/>
        </authorList>
    </citation>
    <scope>NUCLEOTIDE SEQUENCE</scope>
    <source>
        <strain evidence="14">Concon-B</strain>
    </source>
</reference>
<evidence type="ECO:0000256" key="5">
    <source>
        <dbReference type="ARBA" id="ARBA00022737"/>
    </source>
</evidence>
<evidence type="ECO:0000256" key="8">
    <source>
        <dbReference type="ARBA" id="ARBA00023170"/>
    </source>
</evidence>
<evidence type="ECO:0000256" key="10">
    <source>
        <dbReference type="SAM" id="MobiDB-lite"/>
    </source>
</evidence>
<keyword evidence="3 11" id="KW-0812">Transmembrane</keyword>
<dbReference type="PANTHER" id="PTHR48423:SF1">
    <property type="entry name" value="INTERLEUKIN-27 RECEPTOR SUBUNIT ALPHA"/>
    <property type="match status" value="1"/>
</dbReference>